<feature type="region of interest" description="Disordered" evidence="1">
    <location>
        <begin position="25"/>
        <end position="48"/>
    </location>
</feature>
<organism evidence="2 3">
    <name type="scientific">Portunus trituberculatus</name>
    <name type="common">Swimming crab</name>
    <name type="synonym">Neptunus trituberculatus</name>
    <dbReference type="NCBI Taxonomy" id="210409"/>
    <lineage>
        <taxon>Eukaryota</taxon>
        <taxon>Metazoa</taxon>
        <taxon>Ecdysozoa</taxon>
        <taxon>Arthropoda</taxon>
        <taxon>Crustacea</taxon>
        <taxon>Multicrustacea</taxon>
        <taxon>Malacostraca</taxon>
        <taxon>Eumalacostraca</taxon>
        <taxon>Eucarida</taxon>
        <taxon>Decapoda</taxon>
        <taxon>Pleocyemata</taxon>
        <taxon>Brachyura</taxon>
        <taxon>Eubrachyura</taxon>
        <taxon>Portunoidea</taxon>
        <taxon>Portunidae</taxon>
        <taxon>Portuninae</taxon>
        <taxon>Portunus</taxon>
    </lineage>
</organism>
<protein>
    <submittedName>
        <fullName evidence="2">Uncharacterized protein</fullName>
    </submittedName>
</protein>
<evidence type="ECO:0000313" key="3">
    <source>
        <dbReference type="Proteomes" id="UP000324222"/>
    </source>
</evidence>
<accession>A0A5B7JA40</accession>
<reference evidence="2 3" key="1">
    <citation type="submission" date="2019-05" db="EMBL/GenBank/DDBJ databases">
        <title>Another draft genome of Portunus trituberculatus and its Hox gene families provides insights of decapod evolution.</title>
        <authorList>
            <person name="Jeong J.-H."/>
            <person name="Song I."/>
            <person name="Kim S."/>
            <person name="Choi T."/>
            <person name="Kim D."/>
            <person name="Ryu S."/>
            <person name="Kim W."/>
        </authorList>
    </citation>
    <scope>NUCLEOTIDE SEQUENCE [LARGE SCALE GENOMIC DNA]</scope>
    <source>
        <tissue evidence="2">Muscle</tissue>
    </source>
</reference>
<name>A0A5B7JA40_PORTR</name>
<sequence>MASGDHQLTTRLVLPQDGREVIDDINLQNDQLQPRQRNEQGSWKRQQV</sequence>
<keyword evidence="3" id="KW-1185">Reference proteome</keyword>
<dbReference type="Proteomes" id="UP000324222">
    <property type="component" value="Unassembled WGS sequence"/>
</dbReference>
<gene>
    <name evidence="2" type="ORF">E2C01_084212</name>
</gene>
<comment type="caution">
    <text evidence="2">The sequence shown here is derived from an EMBL/GenBank/DDBJ whole genome shotgun (WGS) entry which is preliminary data.</text>
</comment>
<evidence type="ECO:0000313" key="2">
    <source>
        <dbReference type="EMBL" id="MPC89274.1"/>
    </source>
</evidence>
<evidence type="ECO:0000256" key="1">
    <source>
        <dbReference type="SAM" id="MobiDB-lite"/>
    </source>
</evidence>
<dbReference type="EMBL" id="VSRR010080475">
    <property type="protein sequence ID" value="MPC89274.1"/>
    <property type="molecule type" value="Genomic_DNA"/>
</dbReference>
<dbReference type="AlphaFoldDB" id="A0A5B7JA40"/>
<feature type="compositionally biased region" description="Polar residues" evidence="1">
    <location>
        <begin position="26"/>
        <end position="48"/>
    </location>
</feature>
<proteinExistence type="predicted"/>